<keyword evidence="6" id="KW-0963">Cytoplasm</keyword>
<feature type="binding site" evidence="6">
    <location>
        <position position="55"/>
    </location>
    <ligand>
        <name>S-adenosyl-L-methionine</name>
        <dbReference type="ChEBI" id="CHEBI:59789"/>
    </ligand>
</feature>
<feature type="binding site" evidence="6">
    <location>
        <position position="110"/>
    </location>
    <ligand>
        <name>S-adenosyl-L-methionine</name>
        <dbReference type="ChEBI" id="CHEBI:59789"/>
    </ligand>
</feature>
<dbReference type="HAMAP" id="MF_01007">
    <property type="entry name" value="16SrRNA_methyltr_H"/>
    <property type="match status" value="1"/>
</dbReference>
<dbReference type="KEGG" id="ghl:GM160_09225"/>
<dbReference type="InterPro" id="IPR023397">
    <property type="entry name" value="SAM-dep_MeTrfase_MraW_recog"/>
</dbReference>
<comment type="subcellular location">
    <subcellularLocation>
        <location evidence="6">Cytoplasm</location>
    </subcellularLocation>
</comment>
<dbReference type="PIRSF" id="PIRSF004486">
    <property type="entry name" value="MraW"/>
    <property type="match status" value="1"/>
</dbReference>
<dbReference type="EC" id="2.1.1.199" evidence="6"/>
<dbReference type="Gene3D" id="3.40.50.150">
    <property type="entry name" value="Vaccinia Virus protein VP39"/>
    <property type="match status" value="1"/>
</dbReference>
<evidence type="ECO:0000256" key="2">
    <source>
        <dbReference type="ARBA" id="ARBA00022552"/>
    </source>
</evidence>
<evidence type="ECO:0000256" key="3">
    <source>
        <dbReference type="ARBA" id="ARBA00022603"/>
    </source>
</evidence>
<dbReference type="InterPro" id="IPR029063">
    <property type="entry name" value="SAM-dependent_MTases_sf"/>
</dbReference>
<dbReference type="EMBL" id="CP046415">
    <property type="protein sequence ID" value="QGT79055.1"/>
    <property type="molecule type" value="Genomic_DNA"/>
</dbReference>
<evidence type="ECO:0000313" key="8">
    <source>
        <dbReference type="Proteomes" id="UP000427716"/>
    </source>
</evidence>
<feature type="binding site" evidence="6">
    <location>
        <position position="81"/>
    </location>
    <ligand>
        <name>S-adenosyl-L-methionine</name>
        <dbReference type="ChEBI" id="CHEBI:59789"/>
    </ligand>
</feature>
<dbReference type="InterPro" id="IPR002903">
    <property type="entry name" value="RsmH"/>
</dbReference>
<dbReference type="Gene3D" id="1.10.150.170">
    <property type="entry name" value="Putative methyltransferase TM0872, insert domain"/>
    <property type="match status" value="1"/>
</dbReference>
<comment type="function">
    <text evidence="6">Specifically methylates the N4 position of cytidine in position 1402 (C1402) of 16S rRNA.</text>
</comment>
<keyword evidence="8" id="KW-1185">Reference proteome</keyword>
<evidence type="ECO:0000256" key="6">
    <source>
        <dbReference type="HAMAP-Rule" id="MF_01007"/>
    </source>
</evidence>
<comment type="catalytic activity">
    <reaction evidence="6">
        <text>cytidine(1402) in 16S rRNA + S-adenosyl-L-methionine = N(4)-methylcytidine(1402) in 16S rRNA + S-adenosyl-L-homocysteine + H(+)</text>
        <dbReference type="Rhea" id="RHEA:42928"/>
        <dbReference type="Rhea" id="RHEA-COMP:10286"/>
        <dbReference type="Rhea" id="RHEA-COMP:10287"/>
        <dbReference type="ChEBI" id="CHEBI:15378"/>
        <dbReference type="ChEBI" id="CHEBI:57856"/>
        <dbReference type="ChEBI" id="CHEBI:59789"/>
        <dbReference type="ChEBI" id="CHEBI:74506"/>
        <dbReference type="ChEBI" id="CHEBI:82748"/>
        <dbReference type="EC" id="2.1.1.199"/>
    </reaction>
</comment>
<dbReference type="GO" id="GO:0005737">
    <property type="term" value="C:cytoplasm"/>
    <property type="evidence" value="ECO:0007669"/>
    <property type="project" value="UniProtKB-SubCell"/>
</dbReference>
<keyword evidence="3 6" id="KW-0489">Methyltransferase</keyword>
<evidence type="ECO:0000256" key="5">
    <source>
        <dbReference type="ARBA" id="ARBA00022691"/>
    </source>
</evidence>
<feature type="binding site" evidence="6">
    <location>
        <position position="103"/>
    </location>
    <ligand>
        <name>S-adenosyl-L-methionine</name>
        <dbReference type="ChEBI" id="CHEBI:59789"/>
    </ligand>
</feature>
<evidence type="ECO:0000256" key="4">
    <source>
        <dbReference type="ARBA" id="ARBA00022679"/>
    </source>
</evidence>
<dbReference type="Pfam" id="PF01795">
    <property type="entry name" value="Methyltransf_5"/>
    <property type="match status" value="1"/>
</dbReference>
<dbReference type="AlphaFoldDB" id="A0A6I6D4I7"/>
<accession>A0A6I6D4I7</accession>
<evidence type="ECO:0000313" key="7">
    <source>
        <dbReference type="EMBL" id="QGT79055.1"/>
    </source>
</evidence>
<keyword evidence="4 6" id="KW-0808">Transferase</keyword>
<dbReference type="SUPFAM" id="SSF53335">
    <property type="entry name" value="S-adenosyl-L-methionine-dependent methyltransferases"/>
    <property type="match status" value="1"/>
</dbReference>
<dbReference type="RefSeq" id="WP_156574737.1">
    <property type="nucleotide sequence ID" value="NZ_CP046415.1"/>
</dbReference>
<dbReference type="GO" id="GO:0070475">
    <property type="term" value="P:rRNA base methylation"/>
    <property type="evidence" value="ECO:0007669"/>
    <property type="project" value="UniProtKB-UniRule"/>
</dbReference>
<evidence type="ECO:0000256" key="1">
    <source>
        <dbReference type="ARBA" id="ARBA00010396"/>
    </source>
</evidence>
<keyword evidence="5 6" id="KW-0949">S-adenosyl-L-methionine</keyword>
<dbReference type="SUPFAM" id="SSF81799">
    <property type="entry name" value="Putative methyltransferase TM0872, insert domain"/>
    <property type="match status" value="1"/>
</dbReference>
<proteinExistence type="inferred from homology"/>
<dbReference type="PANTHER" id="PTHR11265:SF0">
    <property type="entry name" value="12S RRNA N4-METHYLCYTIDINE METHYLTRANSFERASE"/>
    <property type="match status" value="1"/>
</dbReference>
<comment type="similarity">
    <text evidence="1 6">Belongs to the methyltransferase superfamily. RsmH family.</text>
</comment>
<dbReference type="GO" id="GO:0071424">
    <property type="term" value="F:rRNA (cytosine-N4-)-methyltransferase activity"/>
    <property type="evidence" value="ECO:0007669"/>
    <property type="project" value="UniProtKB-UniRule"/>
</dbReference>
<dbReference type="NCBIfam" id="TIGR00006">
    <property type="entry name" value="16S rRNA (cytosine(1402)-N(4))-methyltransferase RsmH"/>
    <property type="match status" value="1"/>
</dbReference>
<dbReference type="PANTHER" id="PTHR11265">
    <property type="entry name" value="S-ADENOSYL-METHYLTRANSFERASE MRAW"/>
    <property type="match status" value="1"/>
</dbReference>
<sequence>MTVDASHDTVLRDEAVDCLVTDPAGTYVDGTFGRGGHSRAILARLSAQGHLVGFDRDAEAAAHARRLADEDPRFSFIRSAFSGWGEALAAHGIDGPVNGVMFDLGVSSPQLDQAERGFSFRFDGPLDMRMDQSHGPSAADWLAVAEEEEIRDVLFRLGEERFARRIAASIVARREQAPLTRTNELVDCVVAAIPKRDPNKHPATRTFQAIRLYINKELDEITQALEQALEHLAPGGRLVVISFHSLEDRIVKRFIRDHSTAGKDFFGNPVGAVALKKIGKAIRAGREETARNPRARSAIMRVAERAA</sequence>
<dbReference type="Proteomes" id="UP000427716">
    <property type="component" value="Chromosome"/>
</dbReference>
<keyword evidence="2 6" id="KW-0698">rRNA processing</keyword>
<organism evidence="7 8">
    <name type="scientific">Guyparkeria halophila</name>
    <dbReference type="NCBI Taxonomy" id="47960"/>
    <lineage>
        <taxon>Bacteria</taxon>
        <taxon>Pseudomonadati</taxon>
        <taxon>Pseudomonadota</taxon>
        <taxon>Gammaproteobacteria</taxon>
        <taxon>Chromatiales</taxon>
        <taxon>Thioalkalibacteraceae</taxon>
        <taxon>Guyparkeria</taxon>
    </lineage>
</organism>
<protein>
    <recommendedName>
        <fullName evidence="6">Ribosomal RNA small subunit methyltransferase H</fullName>
        <ecNumber evidence="6">2.1.1.199</ecNumber>
    </recommendedName>
    <alternativeName>
        <fullName evidence="6">16S rRNA m(4)C1402 methyltransferase</fullName>
    </alternativeName>
    <alternativeName>
        <fullName evidence="6">rRNA (cytosine-N(4)-)-methyltransferase RsmH</fullName>
    </alternativeName>
</protein>
<gene>
    <name evidence="6 7" type="primary">rsmH</name>
    <name evidence="7" type="ORF">GM160_09225</name>
</gene>
<reference evidence="7 8" key="1">
    <citation type="submission" date="2019-11" db="EMBL/GenBank/DDBJ databases">
        <authorList>
            <person name="Zhang J."/>
            <person name="Sun C."/>
        </authorList>
    </citation>
    <scope>NUCLEOTIDE SEQUENCE [LARGE SCALE GENOMIC DNA]</scope>
    <source>
        <strain evidence="8">sp2</strain>
    </source>
</reference>
<name>A0A6I6D4I7_9GAMM</name>
<feature type="binding site" evidence="6">
    <location>
        <begin position="35"/>
        <end position="37"/>
    </location>
    <ligand>
        <name>S-adenosyl-L-methionine</name>
        <dbReference type="ChEBI" id="CHEBI:59789"/>
    </ligand>
</feature>